<evidence type="ECO:0000256" key="5">
    <source>
        <dbReference type="ARBA" id="ARBA00047422"/>
    </source>
</evidence>
<protein>
    <submittedName>
        <fullName evidence="7">DNA cytosine methyltransferase</fullName>
    </submittedName>
</protein>
<gene>
    <name evidence="7" type="ORF">PQ455_01525</name>
</gene>
<evidence type="ECO:0000256" key="1">
    <source>
        <dbReference type="ARBA" id="ARBA00022603"/>
    </source>
</evidence>
<dbReference type="SUPFAM" id="SSF53335">
    <property type="entry name" value="S-adenosyl-L-methionine-dependent methyltransferases"/>
    <property type="match status" value="1"/>
</dbReference>
<keyword evidence="8" id="KW-1185">Reference proteome</keyword>
<feature type="region of interest" description="Disordered" evidence="6">
    <location>
        <begin position="196"/>
        <end position="277"/>
    </location>
</feature>
<reference evidence="7 8" key="1">
    <citation type="submission" date="2023-02" db="EMBL/GenBank/DDBJ databases">
        <title>Genome sequence of Sphingomonas naphthae.</title>
        <authorList>
            <person name="Kim S."/>
            <person name="Heo J."/>
            <person name="Kwon S.-W."/>
        </authorList>
    </citation>
    <scope>NUCLEOTIDE SEQUENCE [LARGE SCALE GENOMIC DNA]</scope>
    <source>
        <strain evidence="7 8">KACC 18716</strain>
    </source>
</reference>
<dbReference type="PROSITE" id="PS00095">
    <property type="entry name" value="C5_MTASE_2"/>
    <property type="match status" value="1"/>
</dbReference>
<evidence type="ECO:0000256" key="2">
    <source>
        <dbReference type="ARBA" id="ARBA00022679"/>
    </source>
</evidence>
<dbReference type="InterPro" id="IPR001525">
    <property type="entry name" value="C5_MeTfrase"/>
</dbReference>
<evidence type="ECO:0000313" key="8">
    <source>
        <dbReference type="Proteomes" id="UP001220395"/>
    </source>
</evidence>
<dbReference type="InterPro" id="IPR031303">
    <property type="entry name" value="C5_meth_CS"/>
</dbReference>
<keyword evidence="2" id="KW-0808">Transferase</keyword>
<dbReference type="RefSeq" id="WP_273688589.1">
    <property type="nucleotide sequence ID" value="NZ_CP117411.1"/>
</dbReference>
<dbReference type="InterPro" id="IPR029063">
    <property type="entry name" value="SAM-dependent_MTases_sf"/>
</dbReference>
<name>A0ABY7TLT9_9SPHN</name>
<evidence type="ECO:0000256" key="6">
    <source>
        <dbReference type="SAM" id="MobiDB-lite"/>
    </source>
</evidence>
<dbReference type="GO" id="GO:0032259">
    <property type="term" value="P:methylation"/>
    <property type="evidence" value="ECO:0007669"/>
    <property type="project" value="UniProtKB-KW"/>
</dbReference>
<organism evidence="7 8">
    <name type="scientific">Sphingomonas naphthae</name>
    <dbReference type="NCBI Taxonomy" id="1813468"/>
    <lineage>
        <taxon>Bacteria</taxon>
        <taxon>Pseudomonadati</taxon>
        <taxon>Pseudomonadota</taxon>
        <taxon>Alphaproteobacteria</taxon>
        <taxon>Sphingomonadales</taxon>
        <taxon>Sphingomonadaceae</taxon>
        <taxon>Sphingomonas</taxon>
    </lineage>
</organism>
<feature type="compositionally biased region" description="Basic and acidic residues" evidence="6">
    <location>
        <begin position="251"/>
        <end position="275"/>
    </location>
</feature>
<dbReference type="Gene3D" id="3.40.50.150">
    <property type="entry name" value="Vaccinia Virus protein VP39"/>
    <property type="match status" value="1"/>
</dbReference>
<evidence type="ECO:0000313" key="7">
    <source>
        <dbReference type="EMBL" id="WCT73941.1"/>
    </source>
</evidence>
<sequence length="344" mass="36767">MAVAYYNEIDPDAALVLKALIDDGVIAPGDVDTRSIKDVQPDDLRSYRQCHFFAGGGLWSVAARLAGWPDDRELWTGSCPCQPFSVAGKGGGVDDARHLWPDFFRLISSRRPAVVVGEQVAGKAGYGWLDGVRADLAREGYAGRGVDIPACAVDAPHIRQRLYWVALADADSGGCAGRQEDAQRLSLERTAVERAHDLEHASRVGRREGRAEPELRSGRSANAGADASSGIMGDADNHPFRAGAGGMDGSPRAHEAPASDKGWHGDAARHADAHHGRNGSWWADHEWIVCHDGKARRTQPGTPLLVDGLPGRVGLWRIAGNAISPVLAAEVIGALMDVHQADRP</sequence>
<accession>A0ABY7TLT9</accession>
<comment type="catalytic activity">
    <reaction evidence="5">
        <text>a 2'-deoxycytidine in DNA + S-adenosyl-L-methionine = a 5-methyl-2'-deoxycytidine in DNA + S-adenosyl-L-homocysteine + H(+)</text>
        <dbReference type="Rhea" id="RHEA:13681"/>
        <dbReference type="Rhea" id="RHEA-COMP:11369"/>
        <dbReference type="Rhea" id="RHEA-COMP:11370"/>
        <dbReference type="ChEBI" id="CHEBI:15378"/>
        <dbReference type="ChEBI" id="CHEBI:57856"/>
        <dbReference type="ChEBI" id="CHEBI:59789"/>
        <dbReference type="ChEBI" id="CHEBI:85452"/>
        <dbReference type="ChEBI" id="CHEBI:85454"/>
        <dbReference type="EC" id="2.1.1.37"/>
    </reaction>
</comment>
<dbReference type="GO" id="GO:0008168">
    <property type="term" value="F:methyltransferase activity"/>
    <property type="evidence" value="ECO:0007669"/>
    <property type="project" value="UniProtKB-KW"/>
</dbReference>
<evidence type="ECO:0000256" key="3">
    <source>
        <dbReference type="ARBA" id="ARBA00022691"/>
    </source>
</evidence>
<keyword evidence="3" id="KW-0949">S-adenosyl-L-methionine</keyword>
<evidence type="ECO:0000256" key="4">
    <source>
        <dbReference type="ARBA" id="ARBA00022747"/>
    </source>
</evidence>
<feature type="compositionally biased region" description="Basic and acidic residues" evidence="6">
    <location>
        <begin position="196"/>
        <end position="217"/>
    </location>
</feature>
<keyword evidence="1 7" id="KW-0489">Methyltransferase</keyword>
<dbReference type="Proteomes" id="UP001220395">
    <property type="component" value="Chromosome"/>
</dbReference>
<keyword evidence="4" id="KW-0680">Restriction system</keyword>
<proteinExistence type="predicted"/>
<dbReference type="Pfam" id="PF00145">
    <property type="entry name" value="DNA_methylase"/>
    <property type="match status" value="1"/>
</dbReference>
<dbReference type="EMBL" id="CP117411">
    <property type="protein sequence ID" value="WCT73941.1"/>
    <property type="molecule type" value="Genomic_DNA"/>
</dbReference>